<organism evidence="2 3">
    <name type="scientific">Micromonospora lutea</name>
    <dbReference type="NCBI Taxonomy" id="419825"/>
    <lineage>
        <taxon>Bacteria</taxon>
        <taxon>Bacillati</taxon>
        <taxon>Actinomycetota</taxon>
        <taxon>Actinomycetes</taxon>
        <taxon>Micromonosporales</taxon>
        <taxon>Micromonosporaceae</taxon>
        <taxon>Micromonospora</taxon>
    </lineage>
</organism>
<protein>
    <recommendedName>
        <fullName evidence="4">Type VII secretion protein EccE</fullName>
    </recommendedName>
</protein>
<keyword evidence="3" id="KW-1185">Reference proteome</keyword>
<evidence type="ECO:0000313" key="3">
    <source>
        <dbReference type="Proteomes" id="UP000643165"/>
    </source>
</evidence>
<feature type="compositionally biased region" description="Basic and acidic residues" evidence="1">
    <location>
        <begin position="16"/>
        <end position="26"/>
    </location>
</feature>
<evidence type="ECO:0000256" key="1">
    <source>
        <dbReference type="SAM" id="MobiDB-lite"/>
    </source>
</evidence>
<dbReference type="EMBL" id="BOPB01000025">
    <property type="protein sequence ID" value="GIJ23400.1"/>
    <property type="molecule type" value="Genomic_DNA"/>
</dbReference>
<feature type="compositionally biased region" description="Basic residues" evidence="1">
    <location>
        <begin position="44"/>
        <end position="53"/>
    </location>
</feature>
<name>A0ABQ4IZR1_9ACTN</name>
<dbReference type="Proteomes" id="UP000643165">
    <property type="component" value="Unassembled WGS sequence"/>
</dbReference>
<comment type="caution">
    <text evidence="2">The sequence shown here is derived from an EMBL/GenBank/DDBJ whole genome shotgun (WGS) entry which is preliminary data.</text>
</comment>
<evidence type="ECO:0008006" key="4">
    <source>
        <dbReference type="Google" id="ProtNLM"/>
    </source>
</evidence>
<gene>
    <name evidence="2" type="ORF">Vlu01_40240</name>
</gene>
<proteinExistence type="predicted"/>
<reference evidence="2 3" key="1">
    <citation type="submission" date="2021-01" db="EMBL/GenBank/DDBJ databases">
        <title>Whole genome shotgun sequence of Verrucosispora lutea NBRC 106530.</title>
        <authorList>
            <person name="Komaki H."/>
            <person name="Tamura T."/>
        </authorList>
    </citation>
    <scope>NUCLEOTIDE SEQUENCE [LARGE SCALE GENOMIC DNA]</scope>
    <source>
        <strain evidence="2 3">NBRC 106530</strain>
    </source>
</reference>
<sequence length="624" mass="66056">MTEVGEGEVTTTFNPHRLDVAGHPRSDGPPPGSRRRIRPTGPRRSGRRWRWPRPHPGQIVITQVAAAGLVAVAGRGLLATGATALAVAGLLAVTWFRVRRRWLHEWLVIGVGYLARRRSARRRTNPVELLNLVDPQAVVRSVEWDGGPGAVLDDPDGLVTLLEIGDPADLLGDGGQSLPSPASLLPAETDQTPPVRVQLLLTGTPAPAIGAGGGAVAVSYGQLTDERQVGWERAVLAVRVSRARGWPEEALRHALTGVVRRSIRRLRPLTVRPVGEQSIRRVLAEFAHHHDGLPVRESWQAVRCGGLLQTTFRLSRWPAGAAMATLVPRLRRLPVTAITMSLHSETERPTATGLSVRLAATTPTELSDAARQLRRAVAVDGAAVERLDGGQLPAFAGTLPSALPGAPPLAGAGHPELALPYGAAGLKLGVNRHGQAVTVRLFRPESTRLVLVGGVPVAQLVAVRAMALGARVIVQTTRPHAWERFVRGVGVPGGPVPLTPPDRPVAGGSGTPLAPVLVVLDAPPPAGPRPGTAWQTTLLVRDVLTSADADALGRADLAVFPPLSRAEATVAGNALGLGDAAELLTRVRHDMVAVVNRRALRWALVTCTPIETQLVGVRDLRRAG</sequence>
<accession>A0ABQ4IZR1</accession>
<feature type="region of interest" description="Disordered" evidence="1">
    <location>
        <begin position="1"/>
        <end position="54"/>
    </location>
</feature>
<feature type="compositionally biased region" description="Low complexity" evidence="1">
    <location>
        <begin position="1"/>
        <end position="12"/>
    </location>
</feature>
<dbReference type="NCBIfam" id="TIGR03923">
    <property type="entry name" value="T7SS_EccE"/>
    <property type="match status" value="1"/>
</dbReference>
<evidence type="ECO:0000313" key="2">
    <source>
        <dbReference type="EMBL" id="GIJ23400.1"/>
    </source>
</evidence>
<dbReference type="InterPro" id="IPR021368">
    <property type="entry name" value="T7SS_EccE"/>
</dbReference>